<evidence type="ECO:0000259" key="28">
    <source>
        <dbReference type="PROSITE" id="PS50827"/>
    </source>
</evidence>
<comment type="caution">
    <text evidence="30">The sequence shown here is derived from an EMBL/GenBank/DDBJ whole genome shotgun (WGS) entry which is preliminary data.</text>
</comment>
<dbReference type="GO" id="GO:0008270">
    <property type="term" value="F:zinc ion binding"/>
    <property type="evidence" value="ECO:0007669"/>
    <property type="project" value="UniProtKB-KW"/>
</dbReference>
<dbReference type="InterPro" id="IPR001841">
    <property type="entry name" value="Znf_RING"/>
</dbReference>
<dbReference type="FunFam" id="3.30.40.10:FF:000131">
    <property type="entry name" value="tyrosine-protein kinase BAZ1B isoform X1"/>
    <property type="match status" value="1"/>
</dbReference>
<dbReference type="EMBL" id="JAODUP010000020">
    <property type="protein sequence ID" value="KAK2168124.1"/>
    <property type="molecule type" value="Genomic_DNA"/>
</dbReference>
<evidence type="ECO:0000256" key="17">
    <source>
        <dbReference type="ARBA" id="ARBA00023242"/>
    </source>
</evidence>
<dbReference type="GO" id="GO:0005524">
    <property type="term" value="F:ATP binding"/>
    <property type="evidence" value="ECO:0007669"/>
    <property type="project" value="UniProtKB-KW"/>
</dbReference>
<evidence type="ECO:0000256" key="2">
    <source>
        <dbReference type="ARBA" id="ARBA00004123"/>
    </source>
</evidence>
<keyword evidence="14" id="KW-0103">Bromodomain</keyword>
<evidence type="ECO:0000256" key="1">
    <source>
        <dbReference type="ARBA" id="ARBA00001936"/>
    </source>
</evidence>
<dbReference type="Proteomes" id="UP001208570">
    <property type="component" value="Unassembled WGS sequence"/>
</dbReference>
<proteinExistence type="inferred from homology"/>
<keyword evidence="6" id="KW-0547">Nucleotide-binding</keyword>
<sequence>MAKQGSDVKTQSDGLGSFVPARFKQSRNSFIFTKEKHRMPLLKGRFVTPTKSVADSTKGESIYTIPYTNEQFRSKEEYEARVALYSEPVWTCQATGQIKLTHKEAWESEQMVIKMLKEEYPGYLEKPVLEIVHHSTDVLDVLTDRAWRKLHEEFHLGEPVIILKASIPNKNIEGVVVRVDKTGANIQTSNCSSPSSNKENADHDNIAEKKDSKVDISPIVKPQTSISPGKSPKKYTFPKLLPYKYALRLNDDNKIIADVPANDLKRVNHLPVKELVKTFIRTYAWRGGSHQSSPWVVKEDLVKKYNLTNKIADIFLSPSKVKEQLEVDEYLQLCMYELGRKVLEEKKKVSREKTEDKKRKRSQSQDNKKAVKKLKMSDSPKKRKQSGDGTSPKRSTSAKKSPKKSVKQESVSVDSDLDSIEEDVPLAIFKESPAKITAQILGRLSASVSPRKRGRPTKAEAENVRAEKELLAKMKALKKKFREKEKALKSSKKSPKSSKEKKQLKQMTLFELKGRKKTPNTTPKKSPAKSPKKSPFKIPPLAQRLMKAQDSDNRPVYHQLVGRCARELPLSQIKQLPEKIKETILKRYRTYEERKKLAKMTPEEKEEYTKKKKEERRQKLNEMLKNKRLEQNRRFEDTDLELKPIPPPRLVETPDGLANELFGSIAMVTEFISCYKDLFTPKDDSTVINVTTDALMNGLVSDSRQSGSVAHILITLLQTLLQDGITEDYKELGLKMSEIPVNQYTASELVRLCLRRQDKINLDSDTESEASEAPYDEDVPEELIERLEMCEFYELDAEEKLEILLALCHRLMASYSVQDYMEEKQRHAAELWKRRIAEQKERNERRRGEKKRKKEMKGKLKTKLGSPHSNSTGSASGQTLDSFCTKIDDAEAEKDLDLASVVKRRRIMAELRRKQAEEERIQKEKDAEENRKQKEMELFEKEFQDGILEAKNACRKAPLGTDRNHNRYWLFHKSTPGLFVEKGWASVHISYTLRNKEEYTDSDSSDSDNDVSLANAELKRGRKTTDYSAEKTVPRTGQNLWFIYDHVADVDQLVENLHPLGVRESVLKTKLKEVNKIIANSIQVLNRQQLIKPEPVNLVEALREELLDMETRLAAGGLGGVSNDKIWKKKVINAETVEEFGHCLVECQTNIFERFLKGIMIQKAKASKVKVKKDEDSEVKKEDGPEKDEPEMVAIGVEKWKEAIGSCATFSRLHVLMGILDACIKWEKSAENAKCKICRKKGDEDRLLLCDQCNQAYHLYCLRPALADIPVGEWFCPACAPPTRRVTRTRDENKDYRTLAGYSESESEEPEQEPNELECAICGGDEDIFPCSTCPSSFHLDCHEPPLRREPRSTWRCMQCTSGVRIAKSKRAVTYKKPKYRYDDDDDDDDFEEKPKKSNQLKQKKIDNNYLGHTKQSRRQTHKCSTHYVDSLSDESDVESEEQPRKTSLRSKSHYHYTESDSDEDVENFQTRKSRLKKSGSRQSNRLHDSSGHDTTSPNSSHLTRQRGKVVLVNGELLAQEVCDASKKIMMDVLRKLRSHRCAWPFMEPVDAKEVSVLEQ</sequence>
<feature type="compositionally biased region" description="Polar residues" evidence="25">
    <location>
        <begin position="1493"/>
        <end position="1503"/>
    </location>
</feature>
<evidence type="ECO:0000256" key="13">
    <source>
        <dbReference type="ARBA" id="ARBA00023054"/>
    </source>
</evidence>
<comment type="cofactor">
    <cofactor evidence="1">
        <name>Mn(2+)</name>
        <dbReference type="ChEBI" id="CHEBI:29035"/>
    </cofactor>
</comment>
<dbReference type="GO" id="GO:0090535">
    <property type="term" value="C:WICH complex"/>
    <property type="evidence" value="ECO:0007669"/>
    <property type="project" value="InterPro"/>
</dbReference>
<feature type="domain" description="RING-type" evidence="27">
    <location>
        <begin position="1235"/>
        <end position="1279"/>
    </location>
</feature>
<feature type="compositionally biased region" description="Basic and acidic residues" evidence="25">
    <location>
        <begin position="457"/>
        <end position="466"/>
    </location>
</feature>
<reference evidence="30" key="1">
    <citation type="journal article" date="2023" name="Mol. Biol. Evol.">
        <title>Third-Generation Sequencing Reveals the Adaptive Role of the Epigenome in Three Deep-Sea Polychaetes.</title>
        <authorList>
            <person name="Perez M."/>
            <person name="Aroh O."/>
            <person name="Sun Y."/>
            <person name="Lan Y."/>
            <person name="Juniper S.K."/>
            <person name="Young C.R."/>
            <person name="Angers B."/>
            <person name="Qian P.Y."/>
        </authorList>
    </citation>
    <scope>NUCLEOTIDE SEQUENCE</scope>
    <source>
        <strain evidence="30">P08H-3</strain>
    </source>
</reference>
<dbReference type="Pfam" id="PF00628">
    <property type="entry name" value="PHD"/>
    <property type="match status" value="2"/>
</dbReference>
<evidence type="ECO:0000313" key="31">
    <source>
        <dbReference type="Proteomes" id="UP001208570"/>
    </source>
</evidence>
<dbReference type="Pfam" id="PF15613">
    <property type="entry name" value="WSD"/>
    <property type="match status" value="1"/>
</dbReference>
<evidence type="ECO:0000256" key="12">
    <source>
        <dbReference type="ARBA" id="ARBA00023015"/>
    </source>
</evidence>
<keyword evidence="7" id="KW-0227">DNA damage</keyword>
<dbReference type="SUPFAM" id="SSF57903">
    <property type="entry name" value="FYVE/PHD zinc finger"/>
    <property type="match status" value="2"/>
</dbReference>
<dbReference type="CDD" id="cd15541">
    <property type="entry name" value="PHD_TIF1_like"/>
    <property type="match status" value="1"/>
</dbReference>
<dbReference type="GO" id="GO:0006974">
    <property type="term" value="P:DNA damage response"/>
    <property type="evidence" value="ECO:0007669"/>
    <property type="project" value="UniProtKB-KW"/>
</dbReference>
<feature type="compositionally biased region" description="Basic residues" evidence="25">
    <location>
        <begin position="526"/>
        <end position="535"/>
    </location>
</feature>
<dbReference type="Gene3D" id="3.30.40.10">
    <property type="entry name" value="Zinc/RING finger domain, C3HC4 (zinc finger)"/>
    <property type="match status" value="2"/>
</dbReference>
<protein>
    <recommendedName>
        <fullName evidence="20">Tyrosine-protein kinase BAZ1B</fullName>
        <ecNumber evidence="3">2.7.10.2</ecNumber>
    </recommendedName>
    <alternativeName>
        <fullName evidence="21">Bromodomain adjacent to zinc finger domain protein 1B</fullName>
    </alternativeName>
</protein>
<feature type="domain" description="WAC" evidence="29">
    <location>
        <begin position="60"/>
        <end position="170"/>
    </location>
</feature>
<feature type="compositionally biased region" description="Acidic residues" evidence="25">
    <location>
        <begin position="1432"/>
        <end position="1441"/>
    </location>
</feature>
<dbReference type="InterPro" id="IPR047256">
    <property type="entry name" value="BAZ1B_PHD"/>
</dbReference>
<dbReference type="InterPro" id="IPR019786">
    <property type="entry name" value="Zinc_finger_PHD-type_CS"/>
</dbReference>
<dbReference type="InterPro" id="IPR013083">
    <property type="entry name" value="Znf_RING/FYVE/PHD"/>
</dbReference>
<dbReference type="PANTHER" id="PTHR46802">
    <property type="entry name" value="TYROSINE-PROTEIN KINASE BAZ1B"/>
    <property type="match status" value="1"/>
</dbReference>
<comment type="catalytic activity">
    <reaction evidence="18">
        <text>L-tyrosyl-[protein] + ATP = O-phospho-L-tyrosyl-[protein] + ADP + H(+)</text>
        <dbReference type="Rhea" id="RHEA:10596"/>
        <dbReference type="Rhea" id="RHEA-COMP:10136"/>
        <dbReference type="Rhea" id="RHEA-COMP:20101"/>
        <dbReference type="ChEBI" id="CHEBI:15378"/>
        <dbReference type="ChEBI" id="CHEBI:30616"/>
        <dbReference type="ChEBI" id="CHEBI:46858"/>
        <dbReference type="ChEBI" id="CHEBI:61978"/>
        <dbReference type="ChEBI" id="CHEBI:456216"/>
        <dbReference type="EC" id="2.7.10.2"/>
    </reaction>
</comment>
<feature type="compositionally biased region" description="Basic and acidic residues" evidence="25">
    <location>
        <begin position="348"/>
        <end position="357"/>
    </location>
</feature>
<evidence type="ECO:0000256" key="25">
    <source>
        <dbReference type="SAM" id="MobiDB-lite"/>
    </source>
</evidence>
<evidence type="ECO:0000256" key="15">
    <source>
        <dbReference type="ARBA" id="ARBA00023137"/>
    </source>
</evidence>
<comment type="similarity">
    <text evidence="19">Belongs to the WAL family. BAZ1B subfamily.</text>
</comment>
<keyword evidence="17 23" id="KW-0539">Nucleus</keyword>
<evidence type="ECO:0000259" key="27">
    <source>
        <dbReference type="PROSITE" id="PS50089"/>
    </source>
</evidence>
<feature type="region of interest" description="Disordered" evidence="25">
    <location>
        <begin position="998"/>
        <end position="1017"/>
    </location>
</feature>
<keyword evidence="11" id="KW-0067">ATP-binding</keyword>
<dbReference type="InterPro" id="IPR019787">
    <property type="entry name" value="Znf_PHD-finger"/>
</dbReference>
<keyword evidence="9" id="KW-0418">Kinase</keyword>
<evidence type="ECO:0000256" key="14">
    <source>
        <dbReference type="ARBA" id="ARBA00023117"/>
    </source>
</evidence>
<evidence type="ECO:0000313" key="30">
    <source>
        <dbReference type="EMBL" id="KAK2168124.1"/>
    </source>
</evidence>
<feature type="domain" description="PHD-type" evidence="26">
    <location>
        <begin position="1316"/>
        <end position="1363"/>
    </location>
</feature>
<evidence type="ECO:0000256" key="22">
    <source>
        <dbReference type="PROSITE-ProRule" id="PRU00175"/>
    </source>
</evidence>
<feature type="compositionally biased region" description="Basic residues" evidence="25">
    <location>
        <begin position="396"/>
        <end position="405"/>
    </location>
</feature>
<evidence type="ECO:0000256" key="10">
    <source>
        <dbReference type="ARBA" id="ARBA00022833"/>
    </source>
</evidence>
<feature type="compositionally biased region" description="Basic residues" evidence="25">
    <location>
        <begin position="1415"/>
        <end position="1425"/>
    </location>
</feature>
<feature type="compositionally biased region" description="Acidic residues" evidence="25">
    <location>
        <begin position="1383"/>
        <end position="1392"/>
    </location>
</feature>
<feature type="compositionally biased region" description="Acidic residues" evidence="25">
    <location>
        <begin position="1000"/>
        <end position="1009"/>
    </location>
</feature>
<keyword evidence="31" id="KW-1185">Reference proteome</keyword>
<dbReference type="InterPro" id="IPR028941">
    <property type="entry name" value="WHIM2_dom"/>
</dbReference>
<feature type="compositionally biased region" description="Basic residues" evidence="25">
    <location>
        <begin position="848"/>
        <end position="862"/>
    </location>
</feature>
<keyword evidence="12" id="KW-0805">Transcription regulation</keyword>
<dbReference type="GO" id="GO:0004715">
    <property type="term" value="F:non-membrane spanning protein tyrosine kinase activity"/>
    <property type="evidence" value="ECO:0007669"/>
    <property type="project" value="UniProtKB-EC"/>
</dbReference>
<accession>A0AAD9KAI7</accession>
<organism evidence="30 31">
    <name type="scientific">Paralvinella palmiformis</name>
    <dbReference type="NCBI Taxonomy" id="53620"/>
    <lineage>
        <taxon>Eukaryota</taxon>
        <taxon>Metazoa</taxon>
        <taxon>Spiralia</taxon>
        <taxon>Lophotrochozoa</taxon>
        <taxon>Annelida</taxon>
        <taxon>Polychaeta</taxon>
        <taxon>Sedentaria</taxon>
        <taxon>Canalipalpata</taxon>
        <taxon>Terebellida</taxon>
        <taxon>Terebelliformia</taxon>
        <taxon>Alvinellidae</taxon>
        <taxon>Paralvinella</taxon>
    </lineage>
</organism>
<keyword evidence="8 22" id="KW-0863">Zinc-finger</keyword>
<evidence type="ECO:0000256" key="23">
    <source>
        <dbReference type="PROSITE-ProRule" id="PRU00475"/>
    </source>
</evidence>
<dbReference type="SMART" id="SM00249">
    <property type="entry name" value="PHD"/>
    <property type="match status" value="2"/>
</dbReference>
<dbReference type="CDD" id="cd15628">
    <property type="entry name" value="PHD_BAZ1B"/>
    <property type="match status" value="1"/>
</dbReference>
<dbReference type="PROSITE" id="PS50827">
    <property type="entry name" value="DDT"/>
    <property type="match status" value="1"/>
</dbReference>
<feature type="region of interest" description="Disordered" evidence="25">
    <location>
        <begin position="478"/>
        <end position="538"/>
    </location>
</feature>
<gene>
    <name evidence="30" type="ORF">LSH36_20g07089</name>
</gene>
<comment type="subcellular location">
    <subcellularLocation>
        <location evidence="2 23">Nucleus</location>
    </subcellularLocation>
</comment>
<evidence type="ECO:0000256" key="19">
    <source>
        <dbReference type="ARBA" id="ARBA00061696"/>
    </source>
</evidence>
<name>A0AAD9KAI7_9ANNE</name>
<dbReference type="PANTHER" id="PTHR46802:SF1">
    <property type="entry name" value="TYROSINE-PROTEIN KINASE BAZ1B"/>
    <property type="match status" value="1"/>
</dbReference>
<dbReference type="EC" id="2.7.10.2" evidence="3"/>
<evidence type="ECO:0000256" key="4">
    <source>
        <dbReference type="ARBA" id="ARBA00022679"/>
    </source>
</evidence>
<dbReference type="Pfam" id="PF10537">
    <property type="entry name" value="WAC_Acf1_DNA_bd"/>
    <property type="match status" value="1"/>
</dbReference>
<evidence type="ECO:0000256" key="11">
    <source>
        <dbReference type="ARBA" id="ARBA00022840"/>
    </source>
</evidence>
<dbReference type="InterPro" id="IPR001965">
    <property type="entry name" value="Znf_PHD"/>
</dbReference>
<dbReference type="InterPro" id="IPR013136">
    <property type="entry name" value="WSTF_Acf1_Cbp146"/>
</dbReference>
<keyword evidence="16" id="KW-0804">Transcription</keyword>
<evidence type="ECO:0000256" key="20">
    <source>
        <dbReference type="ARBA" id="ARBA00069894"/>
    </source>
</evidence>
<feature type="region of interest" description="Disordered" evidence="25">
    <location>
        <begin position="348"/>
        <end position="416"/>
    </location>
</feature>
<feature type="coiled-coil region" evidence="24">
    <location>
        <begin position="904"/>
        <end position="938"/>
    </location>
</feature>
<evidence type="ECO:0000256" key="6">
    <source>
        <dbReference type="ARBA" id="ARBA00022741"/>
    </source>
</evidence>
<feature type="compositionally biased region" description="Polar residues" evidence="25">
    <location>
        <begin position="867"/>
        <end position="879"/>
    </location>
</feature>
<dbReference type="GO" id="GO:0140801">
    <property type="term" value="F:histone H2AXY142 kinase activity"/>
    <property type="evidence" value="ECO:0007669"/>
    <property type="project" value="InterPro"/>
</dbReference>
<keyword evidence="13 24" id="KW-0175">Coiled coil</keyword>
<dbReference type="PROSITE" id="PS51136">
    <property type="entry name" value="WAC"/>
    <property type="match status" value="1"/>
</dbReference>
<evidence type="ECO:0000259" key="26">
    <source>
        <dbReference type="PROSITE" id="PS50016"/>
    </source>
</evidence>
<evidence type="ECO:0000256" key="9">
    <source>
        <dbReference type="ARBA" id="ARBA00022777"/>
    </source>
</evidence>
<dbReference type="SMART" id="SM00571">
    <property type="entry name" value="DDT"/>
    <property type="match status" value="1"/>
</dbReference>
<evidence type="ECO:0000256" key="24">
    <source>
        <dbReference type="SAM" id="Coils"/>
    </source>
</evidence>
<evidence type="ECO:0000256" key="18">
    <source>
        <dbReference type="ARBA" id="ARBA00051245"/>
    </source>
</evidence>
<evidence type="ECO:0000256" key="8">
    <source>
        <dbReference type="ARBA" id="ARBA00022771"/>
    </source>
</evidence>
<keyword evidence="4" id="KW-0808">Transferase</keyword>
<evidence type="ECO:0000256" key="3">
    <source>
        <dbReference type="ARBA" id="ARBA00011903"/>
    </source>
</evidence>
<dbReference type="PROSITE" id="PS50016">
    <property type="entry name" value="ZF_PHD_2"/>
    <property type="match status" value="2"/>
</dbReference>
<dbReference type="InterPro" id="IPR047174">
    <property type="entry name" value="BAZ1B"/>
</dbReference>
<evidence type="ECO:0000259" key="29">
    <source>
        <dbReference type="PROSITE" id="PS51136"/>
    </source>
</evidence>
<dbReference type="InterPro" id="IPR018501">
    <property type="entry name" value="DDT_dom"/>
</dbReference>
<keyword evidence="15" id="KW-0829">Tyrosine-protein kinase</keyword>
<evidence type="ECO:0000256" key="16">
    <source>
        <dbReference type="ARBA" id="ARBA00023163"/>
    </source>
</evidence>
<dbReference type="GO" id="GO:0042393">
    <property type="term" value="F:histone binding"/>
    <property type="evidence" value="ECO:0007669"/>
    <property type="project" value="TreeGrafter"/>
</dbReference>
<feature type="region of interest" description="Disordered" evidence="25">
    <location>
        <begin position="441"/>
        <end position="466"/>
    </location>
</feature>
<feature type="domain" description="PHD-type" evidence="26">
    <location>
        <begin position="1232"/>
        <end position="1282"/>
    </location>
</feature>
<feature type="region of interest" description="Disordered" evidence="25">
    <location>
        <begin position="840"/>
        <end position="879"/>
    </location>
</feature>
<feature type="domain" description="DDT" evidence="28">
    <location>
        <begin position="659"/>
        <end position="726"/>
    </location>
</feature>
<dbReference type="InterPro" id="IPR011011">
    <property type="entry name" value="Znf_FYVE_PHD"/>
</dbReference>
<feature type="region of interest" description="Disordered" evidence="25">
    <location>
        <begin position="1380"/>
        <end position="1506"/>
    </location>
</feature>
<keyword evidence="10" id="KW-0862">Zinc</keyword>
<evidence type="ECO:0000256" key="7">
    <source>
        <dbReference type="ARBA" id="ARBA00022763"/>
    </source>
</evidence>
<dbReference type="PROSITE" id="PS50089">
    <property type="entry name" value="ZF_RING_2"/>
    <property type="match status" value="1"/>
</dbReference>
<keyword evidence="5" id="KW-0479">Metal-binding</keyword>
<dbReference type="Pfam" id="PF15612">
    <property type="entry name" value="WHIM1"/>
    <property type="match status" value="1"/>
</dbReference>
<evidence type="ECO:0000256" key="5">
    <source>
        <dbReference type="ARBA" id="ARBA00022723"/>
    </source>
</evidence>
<evidence type="ECO:0000256" key="21">
    <source>
        <dbReference type="ARBA" id="ARBA00076449"/>
    </source>
</evidence>
<dbReference type="PROSITE" id="PS01359">
    <property type="entry name" value="ZF_PHD_1"/>
    <property type="match status" value="2"/>
</dbReference>
<dbReference type="InterPro" id="IPR028942">
    <property type="entry name" value="WHIM1_dom"/>
</dbReference>